<feature type="region of interest" description="Disordered" evidence="1">
    <location>
        <begin position="74"/>
        <end position="109"/>
    </location>
</feature>
<evidence type="ECO:0000313" key="4">
    <source>
        <dbReference type="Proteomes" id="UP000005727"/>
    </source>
</evidence>
<feature type="signal peptide" evidence="2">
    <location>
        <begin position="1"/>
        <end position="33"/>
    </location>
</feature>
<keyword evidence="2" id="KW-0732">Signal</keyword>
<organism evidence="3 4">
    <name type="scientific">Brucella neotomae 5K33</name>
    <dbReference type="NCBI Taxonomy" id="520456"/>
    <lineage>
        <taxon>Bacteria</taxon>
        <taxon>Pseudomonadati</taxon>
        <taxon>Pseudomonadota</taxon>
        <taxon>Alphaproteobacteria</taxon>
        <taxon>Hyphomicrobiales</taxon>
        <taxon>Brucellaceae</taxon>
        <taxon>Brucella/Ochrobactrum group</taxon>
        <taxon>Brucella</taxon>
    </lineage>
</organism>
<protein>
    <submittedName>
        <fullName evidence="3">Membrane protein</fullName>
    </submittedName>
</protein>
<dbReference type="AlphaFoldDB" id="A0A7U8PWP5"/>
<evidence type="ECO:0000313" key="3">
    <source>
        <dbReference type="EMBL" id="EEY04525.1"/>
    </source>
</evidence>
<feature type="chain" id="PRO_5030543169" evidence="2">
    <location>
        <begin position="34"/>
        <end position="109"/>
    </location>
</feature>
<proteinExistence type="predicted"/>
<reference evidence="3 4" key="1">
    <citation type="submission" date="2009-01" db="EMBL/GenBank/DDBJ databases">
        <title>The Genome Sequence of Brucella neotomae 5K33.</title>
        <authorList>
            <consortium name="The Broad Institute Genome Sequencing Platform"/>
            <person name="Ward D."/>
            <person name="Young S.K."/>
            <person name="Kodira C.D."/>
            <person name="Zeng Q."/>
            <person name="Koehrsen M."/>
            <person name="Alvarado L."/>
            <person name="Berlin A."/>
            <person name="Borenstein D."/>
            <person name="Chen Z."/>
            <person name="Engels R."/>
            <person name="Freedman E."/>
            <person name="Gellesch M."/>
            <person name="Goldberg J."/>
            <person name="Griggs A."/>
            <person name="Gujja S."/>
            <person name="Heiman D."/>
            <person name="Hepburn T."/>
            <person name="Howarth C."/>
            <person name="Jen D."/>
            <person name="Larson L."/>
            <person name="Lewis B."/>
            <person name="Mehta T."/>
            <person name="Park D."/>
            <person name="Pearson M."/>
            <person name="Roberts A."/>
            <person name="Saif S."/>
            <person name="Shea T."/>
            <person name="Shenoy N."/>
            <person name="Sisk P."/>
            <person name="Stolte C."/>
            <person name="Sykes S."/>
            <person name="Walk T."/>
            <person name="White J."/>
            <person name="Yandava C."/>
            <person name="Whatmore A.M."/>
            <person name="Perrett L.L."/>
            <person name="O'Callaghan D."/>
            <person name="Nusbaum C."/>
            <person name="Galagan J."/>
            <person name="Birren B."/>
        </authorList>
    </citation>
    <scope>NUCLEOTIDE SEQUENCE [LARGE SCALE GENOMIC DNA]</scope>
    <source>
        <strain evidence="3 4">5K33</strain>
    </source>
</reference>
<keyword evidence="4" id="KW-1185">Reference proteome</keyword>
<gene>
    <name evidence="3" type="ORF">BANG_01236</name>
</gene>
<accession>A0A7U8PWP5</accession>
<name>A0A7U8PWP5_BRUNE</name>
<evidence type="ECO:0000256" key="2">
    <source>
        <dbReference type="SAM" id="SignalP"/>
    </source>
</evidence>
<evidence type="ECO:0000256" key="1">
    <source>
        <dbReference type="SAM" id="MobiDB-lite"/>
    </source>
</evidence>
<sequence length="109" mass="11682">MPLLSGRTFMKMGRVKIAGFVAALLGSTVMAHAGGFERGSQDFDILFENGNAVEAGGTFVAPQRKLKNIRGSAMEKTPQWTGGQNFVPAGINPTTGRPYETEVDEAKSY</sequence>
<dbReference type="Proteomes" id="UP000005727">
    <property type="component" value="Unassembled WGS sequence"/>
</dbReference>
<dbReference type="EMBL" id="EQ999582">
    <property type="protein sequence ID" value="EEY04525.1"/>
    <property type="molecule type" value="Genomic_DNA"/>
</dbReference>